<dbReference type="EMBL" id="PKPP01000955">
    <property type="protein sequence ID" value="PWA87051.1"/>
    <property type="molecule type" value="Genomic_DNA"/>
</dbReference>
<sequence length="223" mass="26086">MPILLKNNYELNTSLMHLLKSLILLFHFYRVERVTKVRVITVIIVVLSCLMLLYLFVTAILVDTSHLPAKQLGMDRMYVEFETNEDLVLLDANVTLRVTFEEKGSLKLSPKLATFNLSSYFGNHHLISAVSTSTFKITEDEQVMVLRFKHQTHLTKEEMRVFQEMLHERILWITLSGDFKWHVKHARSLGFGNSYGHTQFSCDFMYTDLLKNDLHWAVCDRKQ</sequence>
<dbReference type="Proteomes" id="UP000245207">
    <property type="component" value="Unassembled WGS sequence"/>
</dbReference>
<keyword evidence="1" id="KW-1133">Transmembrane helix</keyword>
<feature type="transmembrane region" description="Helical" evidence="1">
    <location>
        <begin position="41"/>
        <end position="62"/>
    </location>
</feature>
<accession>A0A2U1PMQ8</accession>
<gene>
    <name evidence="2" type="ORF">CTI12_AA136260</name>
</gene>
<name>A0A2U1PMQ8_ARTAN</name>
<organism evidence="2 3">
    <name type="scientific">Artemisia annua</name>
    <name type="common">Sweet wormwood</name>
    <dbReference type="NCBI Taxonomy" id="35608"/>
    <lineage>
        <taxon>Eukaryota</taxon>
        <taxon>Viridiplantae</taxon>
        <taxon>Streptophyta</taxon>
        <taxon>Embryophyta</taxon>
        <taxon>Tracheophyta</taxon>
        <taxon>Spermatophyta</taxon>
        <taxon>Magnoliopsida</taxon>
        <taxon>eudicotyledons</taxon>
        <taxon>Gunneridae</taxon>
        <taxon>Pentapetalae</taxon>
        <taxon>asterids</taxon>
        <taxon>campanulids</taxon>
        <taxon>Asterales</taxon>
        <taxon>Asteraceae</taxon>
        <taxon>Asteroideae</taxon>
        <taxon>Anthemideae</taxon>
        <taxon>Artemisiinae</taxon>
        <taxon>Artemisia</taxon>
    </lineage>
</organism>
<dbReference type="AlphaFoldDB" id="A0A2U1PMQ8"/>
<reference evidence="2 3" key="1">
    <citation type="journal article" date="2018" name="Mol. Plant">
        <title>The genome of Artemisia annua provides insight into the evolution of Asteraceae family and artemisinin biosynthesis.</title>
        <authorList>
            <person name="Shen Q."/>
            <person name="Zhang L."/>
            <person name="Liao Z."/>
            <person name="Wang S."/>
            <person name="Yan T."/>
            <person name="Shi P."/>
            <person name="Liu M."/>
            <person name="Fu X."/>
            <person name="Pan Q."/>
            <person name="Wang Y."/>
            <person name="Lv Z."/>
            <person name="Lu X."/>
            <person name="Zhang F."/>
            <person name="Jiang W."/>
            <person name="Ma Y."/>
            <person name="Chen M."/>
            <person name="Hao X."/>
            <person name="Li L."/>
            <person name="Tang Y."/>
            <person name="Lv G."/>
            <person name="Zhou Y."/>
            <person name="Sun X."/>
            <person name="Brodelius P.E."/>
            <person name="Rose J.K.C."/>
            <person name="Tang K."/>
        </authorList>
    </citation>
    <scope>NUCLEOTIDE SEQUENCE [LARGE SCALE GENOMIC DNA]</scope>
    <source>
        <strain evidence="3">cv. Huhao1</strain>
        <tissue evidence="2">Leaf</tissue>
    </source>
</reference>
<evidence type="ECO:0000313" key="2">
    <source>
        <dbReference type="EMBL" id="PWA87051.1"/>
    </source>
</evidence>
<dbReference type="OrthoDB" id="1815101at2759"/>
<keyword evidence="1" id="KW-0812">Transmembrane</keyword>
<keyword evidence="1" id="KW-0472">Membrane</keyword>
<evidence type="ECO:0000313" key="3">
    <source>
        <dbReference type="Proteomes" id="UP000245207"/>
    </source>
</evidence>
<comment type="caution">
    <text evidence="2">The sequence shown here is derived from an EMBL/GenBank/DDBJ whole genome shotgun (WGS) entry which is preliminary data.</text>
</comment>
<proteinExistence type="predicted"/>
<keyword evidence="3" id="KW-1185">Reference proteome</keyword>
<evidence type="ECO:0000256" key="1">
    <source>
        <dbReference type="SAM" id="Phobius"/>
    </source>
</evidence>
<protein>
    <submittedName>
        <fullName evidence="2">Uncharacterized protein</fullName>
    </submittedName>
</protein>